<feature type="region of interest" description="Disordered" evidence="1">
    <location>
        <begin position="913"/>
        <end position="935"/>
    </location>
</feature>
<name>A0A8J4FDP3_9CHLO</name>
<dbReference type="OrthoDB" id="542427at2759"/>
<feature type="region of interest" description="Disordered" evidence="1">
    <location>
        <begin position="456"/>
        <end position="476"/>
    </location>
</feature>
<feature type="compositionally biased region" description="Basic and acidic residues" evidence="1">
    <location>
        <begin position="271"/>
        <end position="282"/>
    </location>
</feature>
<dbReference type="Proteomes" id="UP000722791">
    <property type="component" value="Unassembled WGS sequence"/>
</dbReference>
<gene>
    <name evidence="2" type="ORF">Vretimale_530</name>
</gene>
<feature type="compositionally biased region" description="Gly residues" evidence="1">
    <location>
        <begin position="204"/>
        <end position="229"/>
    </location>
</feature>
<reference evidence="2" key="1">
    <citation type="journal article" date="2021" name="Proc. Natl. Acad. Sci. U.S.A.">
        <title>Three genomes in the algal genus Volvox reveal the fate of a haploid sex-determining region after a transition to homothallism.</title>
        <authorList>
            <person name="Yamamoto K."/>
            <person name="Hamaji T."/>
            <person name="Kawai-Toyooka H."/>
            <person name="Matsuzaki R."/>
            <person name="Takahashi F."/>
            <person name="Nishimura Y."/>
            <person name="Kawachi M."/>
            <person name="Noguchi H."/>
            <person name="Minakuchi Y."/>
            <person name="Umen J.G."/>
            <person name="Toyoda A."/>
            <person name="Nozaki H."/>
        </authorList>
    </citation>
    <scope>NUCLEOTIDE SEQUENCE</scope>
    <source>
        <strain evidence="2">NIES-3785</strain>
    </source>
</reference>
<proteinExistence type="predicted"/>
<feature type="compositionally biased region" description="Gly residues" evidence="1">
    <location>
        <begin position="1005"/>
        <end position="1017"/>
    </location>
</feature>
<feature type="compositionally biased region" description="Low complexity" evidence="1">
    <location>
        <begin position="992"/>
        <end position="1004"/>
    </location>
</feature>
<feature type="compositionally biased region" description="Polar residues" evidence="1">
    <location>
        <begin position="40"/>
        <end position="52"/>
    </location>
</feature>
<feature type="region of interest" description="Disordered" evidence="1">
    <location>
        <begin position="974"/>
        <end position="1027"/>
    </location>
</feature>
<comment type="caution">
    <text evidence="2">The sequence shown here is derived from an EMBL/GenBank/DDBJ whole genome shotgun (WGS) entry which is preliminary data.</text>
</comment>
<accession>A0A8J4FDP3</accession>
<feature type="compositionally biased region" description="Acidic residues" evidence="1">
    <location>
        <begin position="1018"/>
        <end position="1027"/>
    </location>
</feature>
<feature type="compositionally biased region" description="Acidic residues" evidence="1">
    <location>
        <begin position="259"/>
        <end position="270"/>
    </location>
</feature>
<evidence type="ECO:0000256" key="1">
    <source>
        <dbReference type="SAM" id="MobiDB-lite"/>
    </source>
</evidence>
<feature type="region of interest" description="Disordered" evidence="1">
    <location>
        <begin position="357"/>
        <end position="412"/>
    </location>
</feature>
<organism evidence="2 3">
    <name type="scientific">Volvox reticuliferus</name>
    <dbReference type="NCBI Taxonomy" id="1737510"/>
    <lineage>
        <taxon>Eukaryota</taxon>
        <taxon>Viridiplantae</taxon>
        <taxon>Chlorophyta</taxon>
        <taxon>core chlorophytes</taxon>
        <taxon>Chlorophyceae</taxon>
        <taxon>CS clade</taxon>
        <taxon>Chlamydomonadales</taxon>
        <taxon>Volvocaceae</taxon>
        <taxon>Volvox</taxon>
    </lineage>
</organism>
<feature type="region of interest" description="Disordered" evidence="1">
    <location>
        <begin position="40"/>
        <end position="59"/>
    </location>
</feature>
<feature type="compositionally biased region" description="Acidic residues" evidence="1">
    <location>
        <begin position="155"/>
        <end position="178"/>
    </location>
</feature>
<evidence type="ECO:0000313" key="2">
    <source>
        <dbReference type="EMBL" id="GIL94327.1"/>
    </source>
</evidence>
<feature type="region of interest" description="Disordered" evidence="1">
    <location>
        <begin position="151"/>
        <end position="342"/>
    </location>
</feature>
<evidence type="ECO:0000313" key="3">
    <source>
        <dbReference type="Proteomes" id="UP000722791"/>
    </source>
</evidence>
<feature type="compositionally biased region" description="Low complexity" evidence="1">
    <location>
        <begin position="230"/>
        <end position="244"/>
    </location>
</feature>
<dbReference type="EMBL" id="BNCQ01000001">
    <property type="protein sequence ID" value="GIL94327.1"/>
    <property type="molecule type" value="Genomic_DNA"/>
</dbReference>
<feature type="compositionally biased region" description="Low complexity" evidence="1">
    <location>
        <begin position="179"/>
        <end position="190"/>
    </location>
</feature>
<feature type="compositionally biased region" description="Low complexity" evidence="1">
    <location>
        <begin position="333"/>
        <end position="342"/>
    </location>
</feature>
<sequence length="1134" mass="116676">MWRSREPCTSRSLLTMSQQPIKRKRIVPTLVENQEASVSILQPTNSAETSAPQPAPVEYQQAPSTLPGRRLRADISSNYIVQYNELLKQNGVDVKQLKARKAAAVAAAANPVKAPANLPKMPGLARAGASPGAGGRAIFGSVVDRLERIYASAGIEEDEEEGDEDEGESDEEMADESGSDSPDSSGSSGNDSDDSEDGAPGNSSGEGAGPGPESAGGGGRGAGGPGAAAGGDAAAGTTGPTADGISKKPKQRRRALEAYEADFIDDDEEMRYEKSRQAKAKYDGFFINQGAVELERDPEAEEEQRQGQKRGPRQRPQPGAQPSKAKSQQPVQANRTGGAAISAAATTAGTGIAAAAVNGGAQTPGRVSGKRRVEGDQQQPASKKRKQPQPDAGPAGQKSPRRGVSVAPSGATLPGAPQGLAAFAASLGRSAGATAATSGAAAAAVAAAPAWPVASAERATGQQPAEATSEPAGAVSGSLLPRAVSRRHGANTASLDSVINECIKKLTAASMPPSDWASLVKLLDAPLTQVALFLHRKHQGDSHGYDTGLALVVKALAEAAPAVVVDTKLVHEIFQRRVTRSTNELARIAATVHKLVGEVAAAEAAAPQLGNGGGAAGGHSSDDEFTESAGAAASSVLLEALDAKLRSYLNLYRKLHNSEDDGAILQSLAVQASVGIDVFQRVLLSAQNRSTAQRKRQGTKAGTVGVDEALRQQAAIIAAEVQGQVQGQSMATATVIRNGQVAGLGSNVTAAAVTVPVAQRGQSPAAVLGSVAPEPAEAVTEAVPGAYGSQPEGHQFPTAEDDQQQRRLCRVAFKSCPTAKEELLNRAFEAAASSEWAALTIKVLCHCPEGMSISELAKRAVELRYIVWPTTRPISDMHRQLRQAIGRVSIAPHVIHVGNSKYLLQAMRPDAKAVPRQAPAGRTGGGGSANSSPAAAVPPAAVMHTIGGGGAFSGMAGPPVPFSLLGALPVESAGTGSGGGLQQQNPTGAAQLSGAGPDSGAGADAAGGGGSTATGGGGEEELTLEEDSQQCRECLEAAVRAGADRQRVQEALSRLKSRNLRIVFKVLCHAGPTGLRVTDIVKFAREHRFVNWPDAADRTRSVHCAIRTSKDMIVHVGTHQYALTLFPGVVHVPK</sequence>
<dbReference type="AlphaFoldDB" id="A0A8J4FDP3"/>
<protein>
    <submittedName>
        <fullName evidence="2">Uncharacterized protein</fullName>
    </submittedName>
</protein>